<keyword evidence="6" id="KW-0282">Flagellum</keyword>
<feature type="region of interest" description="Disordered" evidence="5">
    <location>
        <begin position="1"/>
        <end position="30"/>
    </location>
</feature>
<accession>A0A7X5F431</accession>
<evidence type="ECO:0000256" key="3">
    <source>
        <dbReference type="ARBA" id="ARBA00022795"/>
    </source>
</evidence>
<sequence>MTVTQATAVPVTQTAQPAGPSGSSTTGKTTAAAKEQLTLDYNAFLQLMLAQMKNQDPTQPVDATQQLAQLASFSQVEQAIKTNSKLESLLTNLSFGQVDDMIGRTVTDTATNVTGKVASVEVYSDGTLLALDTGKKVRLGPGVKIS</sequence>
<proteinExistence type="inferred from homology"/>
<organism evidence="6 7">
    <name type="scientific">Pannonibacter tanglangensis</name>
    <dbReference type="NCBI Taxonomy" id="2750084"/>
    <lineage>
        <taxon>Bacteria</taxon>
        <taxon>Pseudomonadati</taxon>
        <taxon>Pseudomonadota</taxon>
        <taxon>Alphaproteobacteria</taxon>
        <taxon>Hyphomicrobiales</taxon>
        <taxon>Stappiaceae</taxon>
        <taxon>Pannonibacter</taxon>
    </lineage>
</organism>
<evidence type="ECO:0000256" key="2">
    <source>
        <dbReference type="ARBA" id="ARBA00016013"/>
    </source>
</evidence>
<dbReference type="AlphaFoldDB" id="A0A7X5F431"/>
<evidence type="ECO:0000256" key="1">
    <source>
        <dbReference type="ARBA" id="ARBA00010577"/>
    </source>
</evidence>
<dbReference type="Pfam" id="PF03963">
    <property type="entry name" value="FlgD"/>
    <property type="match status" value="1"/>
</dbReference>
<dbReference type="Proteomes" id="UP000586722">
    <property type="component" value="Unassembled WGS sequence"/>
</dbReference>
<dbReference type="RefSeq" id="WP_161708964.1">
    <property type="nucleotide sequence ID" value="NZ_JAABLQ010000001.1"/>
</dbReference>
<evidence type="ECO:0000256" key="5">
    <source>
        <dbReference type="SAM" id="MobiDB-lite"/>
    </source>
</evidence>
<comment type="caution">
    <text evidence="6">The sequence shown here is derived from an EMBL/GenBank/DDBJ whole genome shotgun (WGS) entry which is preliminary data.</text>
</comment>
<keyword evidence="6" id="KW-0969">Cilium</keyword>
<protein>
    <recommendedName>
        <fullName evidence="2">Basal-body rod modification protein FlgD</fullName>
    </recommendedName>
</protein>
<dbReference type="NCBIfam" id="NF004670">
    <property type="entry name" value="PRK06009.1"/>
    <property type="match status" value="1"/>
</dbReference>
<reference evidence="7" key="1">
    <citation type="submission" date="2020-01" db="EMBL/GenBank/DDBJ databases">
        <authorList>
            <person name="Fang Y."/>
            <person name="Sun R."/>
            <person name="Nie L."/>
            <person name="He J."/>
            <person name="Hao L."/>
            <person name="Wang L."/>
            <person name="Su S."/>
            <person name="Lv E."/>
            <person name="Zhang Z."/>
            <person name="Xie R."/>
            <person name="Liu H."/>
        </authorList>
    </citation>
    <scope>NUCLEOTIDE SEQUENCE [LARGE SCALE GENOMIC DNA]</scope>
    <source>
        <strain evidence="7">XCT-53</strain>
    </source>
</reference>
<dbReference type="EMBL" id="JAABLQ010000001">
    <property type="protein sequence ID" value="NBN79363.1"/>
    <property type="molecule type" value="Genomic_DNA"/>
</dbReference>
<keyword evidence="6" id="KW-0966">Cell projection</keyword>
<comment type="similarity">
    <text evidence="1">Belongs to the FlgD family.</text>
</comment>
<keyword evidence="7" id="KW-1185">Reference proteome</keyword>
<dbReference type="InterPro" id="IPR005648">
    <property type="entry name" value="FlgD"/>
</dbReference>
<evidence type="ECO:0000313" key="7">
    <source>
        <dbReference type="Proteomes" id="UP000586722"/>
    </source>
</evidence>
<evidence type="ECO:0000256" key="4">
    <source>
        <dbReference type="ARBA" id="ARBA00024746"/>
    </source>
</evidence>
<name>A0A7X5F431_9HYPH</name>
<dbReference type="GO" id="GO:0044781">
    <property type="term" value="P:bacterial-type flagellum organization"/>
    <property type="evidence" value="ECO:0007669"/>
    <property type="project" value="UniProtKB-KW"/>
</dbReference>
<gene>
    <name evidence="6" type="primary">flgD</name>
    <name evidence="6" type="ORF">GWI72_13885</name>
</gene>
<evidence type="ECO:0000313" key="6">
    <source>
        <dbReference type="EMBL" id="NBN79363.1"/>
    </source>
</evidence>
<comment type="function">
    <text evidence="4">Required for flagellar hook formation. May act as a scaffolding protein.</text>
</comment>
<keyword evidence="3" id="KW-1005">Bacterial flagellum biogenesis</keyword>